<accession>A0ABX0S936</accession>
<feature type="region of interest" description="Disordered" evidence="8">
    <location>
        <begin position="1095"/>
        <end position="1116"/>
    </location>
</feature>
<evidence type="ECO:0000313" key="11">
    <source>
        <dbReference type="Proteomes" id="UP001165941"/>
    </source>
</evidence>
<comment type="similarity">
    <text evidence="4">Belongs to the cingulin family.</text>
</comment>
<feature type="compositionally biased region" description="Basic and acidic residues" evidence="8">
    <location>
        <begin position="218"/>
        <end position="231"/>
    </location>
</feature>
<gene>
    <name evidence="10" type="ORF">BU61_4364</name>
</gene>
<keyword evidence="2" id="KW-0796">Tight junction</keyword>
<keyword evidence="2" id="KW-0965">Cell junction</keyword>
<organism evidence="10 11">
    <name type="scientific">Pontoporia blainvillei</name>
    <name type="common">Franciscana</name>
    <name type="synonym">Delphinus blainvillei</name>
    <dbReference type="NCBI Taxonomy" id="48723"/>
    <lineage>
        <taxon>Eukaryota</taxon>
        <taxon>Metazoa</taxon>
        <taxon>Chordata</taxon>
        <taxon>Craniata</taxon>
        <taxon>Vertebrata</taxon>
        <taxon>Euteleostomi</taxon>
        <taxon>Mammalia</taxon>
        <taxon>Eutheria</taxon>
        <taxon>Laurasiatheria</taxon>
        <taxon>Artiodactyla</taxon>
        <taxon>Whippomorpha</taxon>
        <taxon>Cetacea</taxon>
        <taxon>Odontoceti</taxon>
        <taxon>Pontoporiidae</taxon>
        <taxon>Pontoporia</taxon>
    </lineage>
</organism>
<evidence type="ECO:0000259" key="9">
    <source>
        <dbReference type="Pfam" id="PF01576"/>
    </source>
</evidence>
<dbReference type="PANTHER" id="PTHR46349:SF4">
    <property type="entry name" value="CINGULIN"/>
    <property type="match status" value="1"/>
</dbReference>
<comment type="subcellular location">
    <subcellularLocation>
        <location evidence="1">Cell junction</location>
        <location evidence="1">Tight junction</location>
    </subcellularLocation>
</comment>
<evidence type="ECO:0000313" key="10">
    <source>
        <dbReference type="EMBL" id="NIG60567.1"/>
    </source>
</evidence>
<dbReference type="Proteomes" id="UP001165941">
    <property type="component" value="Unassembled WGS sequence"/>
</dbReference>
<feature type="region of interest" description="Disordered" evidence="8">
    <location>
        <begin position="825"/>
        <end position="865"/>
    </location>
</feature>
<dbReference type="Pfam" id="PF01576">
    <property type="entry name" value="Myosin_tail_1"/>
    <property type="match status" value="1"/>
</dbReference>
<evidence type="ECO:0000256" key="3">
    <source>
        <dbReference type="ARBA" id="ARBA00023054"/>
    </source>
</evidence>
<evidence type="ECO:0000256" key="6">
    <source>
        <dbReference type="ARBA" id="ARBA00044075"/>
    </source>
</evidence>
<feature type="coiled-coil region" evidence="7">
    <location>
        <begin position="463"/>
        <end position="624"/>
    </location>
</feature>
<dbReference type="PANTHER" id="PTHR46349">
    <property type="entry name" value="CINGULIN-LIKE PROTEIN 1-RELATED"/>
    <property type="match status" value="1"/>
</dbReference>
<proteinExistence type="inferred from homology"/>
<reference evidence="10" key="1">
    <citation type="submission" date="2018-05" db="EMBL/GenBank/DDBJ databases">
        <authorList>
            <person name="Pedro S.L.S."/>
            <person name="Freitas R.C."/>
            <person name="Barreto A.S."/>
            <person name="Lima A.O.S."/>
        </authorList>
    </citation>
    <scope>NUCLEOTIDE SEQUENCE</scope>
    <source>
        <strain evidence="10">BP203</strain>
        <tissue evidence="10">Muscle</tissue>
    </source>
</reference>
<comment type="caution">
    <text evidence="10">The sequence shown here is derived from an EMBL/GenBank/DDBJ whole genome shotgun (WGS) entry which is preliminary data.</text>
</comment>
<evidence type="ECO:0000256" key="2">
    <source>
        <dbReference type="ARBA" id="ARBA00022427"/>
    </source>
</evidence>
<feature type="region of interest" description="Disordered" evidence="8">
    <location>
        <begin position="184"/>
        <end position="257"/>
    </location>
</feature>
<sequence>MEQVSTMAEPRGPVDHGVQIRFITEPACDAEMGTLRRGGRRPAKDARANTYGVAVRVQGIAGQPFVVLNSGDKGGDSFGVQIKGANNRGAPGALSSDSELPEGPYSRAKEFPAPSQGSTSDEEPGAHWNGRLLRSQSQASLAGPAPMGPSNRSTSLLELAPQGAYLDSTIDTAPLSSVDSLINKFDSHHGGQARGRTGRRTRMLPPDQRKRSQSLDSRLPRDTVEERERWSPNRWTPSTKHDQHMGSLKQSAQSCLGGFSRSRQTQDWVLQSFEEPRGRAQDPPMLQFKSTPDLLRDQQEAVPPGSVDHMKATIYGILRDGSSESETSVRRKVSLVLEQMQPLVMVSSGSTKAGQGELTQKVEELQKKLDEEVKKRQKLVPFRVGLERQLEEKAEECSRLRELLERRTGEAQQSTEELQNMKLLLDQGEMVRHGLETQVMELQDKLKQAQGPEPAKEVLMKDLVETRELLEEVLEGKQRVEEQLRLRERELTALKGALKEEVASRDQEDHAALEAERQKMLALVRELQRELEETSEETGHWQSMFQKNKEELRATKQELLQLRMEKEEMEEELGEKIEILQRELGQARAGAGDTRQVEELKKELRRTQEELKDLQAEKQSQEVTGRHRERELEKQLRAQMAAEAEVAVLGQRRTAVETTLRETQEENDDFRRRILGLEQQLKEARGLAEGGEVAEARLRDKVQRLEAEKQRLEEALSTAQEEEGSLAAAKRALEARLEEAQRGLARLGQEQQALNRALEEEGKQREALRRSKAELEEQKRLLDRTVDRLNKELEQIGDDSKQALQQLQAQLEDYKEKARREVADAQRQAKEWASEAEKNAGGLSRLQDETQRLRQGLQASQAERDSARLDKELLVQRLQGLEQEAENKKRSQDDRSRQLKGLEEKVSRLEVELDEERSTVELLTERMNRGRDQVDQLRTELMQERSARQDLECDKISLERQNKDLKSRLASSEGFQKPSTNLSQLESQNRELQERLQAEEREKTVLQSTNRKLERRVKELSIQIDDERQHVNDQKDQLSLRVKALKRQVDEAEEEIERLDGLRKKAQRELEEQHEVNEQLQARIKVLEKDSWRKASRSAAESTLQHEGLSSDEEFDSVYDPSSIASLLTESNLQTSSC</sequence>
<comment type="function">
    <text evidence="5">Probably plays a role in the formation and regulation of the tight junction (TJ) paracellular permeability barrier.</text>
</comment>
<dbReference type="InterPro" id="IPR002928">
    <property type="entry name" value="Myosin_tail"/>
</dbReference>
<keyword evidence="3 7" id="KW-0175">Coiled coil</keyword>
<feature type="compositionally biased region" description="Basic and acidic residues" evidence="8">
    <location>
        <begin position="825"/>
        <end position="838"/>
    </location>
</feature>
<protein>
    <recommendedName>
        <fullName evidence="6">Cingulin</fullName>
    </recommendedName>
</protein>
<dbReference type="EMBL" id="PGGH01196795">
    <property type="protein sequence ID" value="NIG60567.1"/>
    <property type="molecule type" value="Genomic_DNA"/>
</dbReference>
<evidence type="ECO:0000256" key="1">
    <source>
        <dbReference type="ARBA" id="ARBA00004435"/>
    </source>
</evidence>
<evidence type="ECO:0000256" key="8">
    <source>
        <dbReference type="SAM" id="MobiDB-lite"/>
    </source>
</evidence>
<evidence type="ECO:0000256" key="4">
    <source>
        <dbReference type="ARBA" id="ARBA00038467"/>
    </source>
</evidence>
<feature type="region of interest" description="Disordered" evidence="8">
    <location>
        <begin position="79"/>
        <end position="128"/>
    </location>
</feature>
<feature type="domain" description="Myosin tail" evidence="9">
    <location>
        <begin position="758"/>
        <end position="1087"/>
    </location>
</feature>
<feature type="coiled-coil region" evidence="7">
    <location>
        <begin position="355"/>
        <end position="410"/>
    </location>
</feature>
<evidence type="ECO:0000256" key="5">
    <source>
        <dbReference type="ARBA" id="ARBA00043864"/>
    </source>
</evidence>
<name>A0ABX0S936_PONBL</name>
<keyword evidence="11" id="KW-1185">Reference proteome</keyword>
<evidence type="ECO:0000256" key="7">
    <source>
        <dbReference type="SAM" id="Coils"/>
    </source>
</evidence>